<feature type="domain" description="Stress-response A/B barrel" evidence="1">
    <location>
        <begin position="3"/>
        <end position="98"/>
    </location>
</feature>
<dbReference type="PROSITE" id="PS51502">
    <property type="entry name" value="S_R_A_B_BARREL"/>
    <property type="match status" value="1"/>
</dbReference>
<evidence type="ECO:0000313" key="2">
    <source>
        <dbReference type="EMBL" id="PTU23629.1"/>
    </source>
</evidence>
<dbReference type="EMBL" id="MSFN02000002">
    <property type="protein sequence ID" value="PTU23629.1"/>
    <property type="molecule type" value="Genomic_DNA"/>
</dbReference>
<protein>
    <recommendedName>
        <fullName evidence="1">Stress-response A/B barrel domain-containing protein</fullName>
    </recommendedName>
</protein>
<name>A0A2T5M518_9EURO</name>
<comment type="caution">
    <text evidence="2">The sequence shown here is derived from an EMBL/GenBank/DDBJ whole genome shotgun (WGS) entry which is preliminary data.</text>
</comment>
<proteinExistence type="predicted"/>
<accession>A0A2T5M518</accession>
<dbReference type="AlphaFoldDB" id="A0A2T5M518"/>
<reference evidence="2 3" key="1">
    <citation type="journal article" date="2018" name="Proc. Natl. Acad. Sci. U.S.A.">
        <title>Linking secondary metabolites to gene clusters through genome sequencing of six diverse Aspergillus species.</title>
        <authorList>
            <person name="Kaerboelling I."/>
            <person name="Vesth T.C."/>
            <person name="Frisvad J.C."/>
            <person name="Nybo J.L."/>
            <person name="Theobald S."/>
            <person name="Kuo A."/>
            <person name="Bowyer P."/>
            <person name="Matsuda Y."/>
            <person name="Mondo S."/>
            <person name="Lyhne E.K."/>
            <person name="Kogle M.E."/>
            <person name="Clum A."/>
            <person name="Lipzen A."/>
            <person name="Salamov A."/>
            <person name="Ngan C.Y."/>
            <person name="Daum C."/>
            <person name="Chiniquy J."/>
            <person name="Barry K."/>
            <person name="LaButti K."/>
            <person name="Haridas S."/>
            <person name="Simmons B.A."/>
            <person name="Magnuson J.K."/>
            <person name="Mortensen U.H."/>
            <person name="Larsen T.O."/>
            <person name="Grigoriev I.V."/>
            <person name="Baker S.E."/>
            <person name="Andersen M.R."/>
        </authorList>
    </citation>
    <scope>NUCLEOTIDE SEQUENCE [LARGE SCALE GENOMIC DNA]</scope>
    <source>
        <strain evidence="2 3">IBT 24754</strain>
    </source>
</reference>
<dbReference type="Gene3D" id="3.30.70.100">
    <property type="match status" value="1"/>
</dbReference>
<dbReference type="VEuPathDB" id="FungiDB:P175DRAFT_0508274"/>
<dbReference type="OrthoDB" id="42919at2759"/>
<gene>
    <name evidence="2" type="ORF">P175DRAFT_0508274</name>
</gene>
<dbReference type="GeneID" id="63815216"/>
<dbReference type="InterPro" id="IPR011008">
    <property type="entry name" value="Dimeric_a/b-barrel"/>
</dbReference>
<sequence>MPVYHIALFKLKSDADPKSVRQWQDLAHAMVGKVPGLLELQAGPPVELTAPMAKGYDMGVVVLVDYVETLATFFTHPSHDEVHELYMQVCEQGSTIGYDIEF</sequence>
<dbReference type="SUPFAM" id="SSF54909">
    <property type="entry name" value="Dimeric alpha+beta barrel"/>
    <property type="match status" value="1"/>
</dbReference>
<evidence type="ECO:0000313" key="3">
    <source>
        <dbReference type="Proteomes" id="UP000244073"/>
    </source>
</evidence>
<dbReference type="InterPro" id="IPR013097">
    <property type="entry name" value="Dabb"/>
</dbReference>
<dbReference type="Proteomes" id="UP000244073">
    <property type="component" value="Unassembled WGS sequence"/>
</dbReference>
<evidence type="ECO:0000259" key="1">
    <source>
        <dbReference type="PROSITE" id="PS51502"/>
    </source>
</evidence>
<organism evidence="2 3">
    <name type="scientific">Aspergillus ochraceoroseus IBT 24754</name>
    <dbReference type="NCBI Taxonomy" id="1392256"/>
    <lineage>
        <taxon>Eukaryota</taxon>
        <taxon>Fungi</taxon>
        <taxon>Dikarya</taxon>
        <taxon>Ascomycota</taxon>
        <taxon>Pezizomycotina</taxon>
        <taxon>Eurotiomycetes</taxon>
        <taxon>Eurotiomycetidae</taxon>
        <taxon>Eurotiales</taxon>
        <taxon>Aspergillaceae</taxon>
        <taxon>Aspergillus</taxon>
        <taxon>Aspergillus subgen. Nidulantes</taxon>
    </lineage>
</organism>
<dbReference type="RefSeq" id="XP_040755021.1">
    <property type="nucleotide sequence ID" value="XM_040898334.1"/>
</dbReference>
<dbReference type="SMART" id="SM00886">
    <property type="entry name" value="Dabb"/>
    <property type="match status" value="1"/>
</dbReference>
<dbReference type="Pfam" id="PF07876">
    <property type="entry name" value="Dabb"/>
    <property type="match status" value="1"/>
</dbReference>